<dbReference type="Gene3D" id="3.40.50.12780">
    <property type="entry name" value="N-terminal domain of ligase-like"/>
    <property type="match status" value="1"/>
</dbReference>
<proteinExistence type="inferred from homology"/>
<dbReference type="SUPFAM" id="SSF56801">
    <property type="entry name" value="Acetyl-CoA synthetase-like"/>
    <property type="match status" value="1"/>
</dbReference>
<dbReference type="GeneID" id="98158598"/>
<sequence length="553" mass="60355">MPHKGPPLDIPEIKGLSIWSFLFETRTDGDSAVFRDADTGNAIPFGVLKRHCETLSTELARGYNIQPGDIICLCCTNSIWYPVAVFAALRLGAIISPTSPECTAEEAAHTVRTVHPKVVIADSRSHHAVERCLEGGNAPDARLLALTADEGASLGLPSIQTLSSQTAFQQPVAPWHIDPSQTSHDYCAFLCFTSGTTSLPKATMLSHQNIIAQLHQVKAYTRDDHPKVVLGVLPFHHITGIVHLLHLPLLLHQDVVIMSRFNMDEMLRTIAAFKCEELWLVPPILIRLVSDPTVSNPDLQSVQQINTGAAPLGREVISRLEAQYPNIAIRQAWGMTESCSCLTLTPPSDQTYENAHTVGKAVAGTVLKVVRPRTDEEVGVGASGEILAKGPQVMMGYLNDPKTTRETIRPDGFLRTGDIGYVDELGFVHIEDRLKEIIKVKGVGVAPAELEDILMGHESIKDAAVVGVADSYSGQVPKAYVVLRPQFEPSVGIARSIQEYVRQRCSRPKWLRRGIAFVQEIPKSGSGKILRRRLKDTSIILDVAGDVGSAARL</sequence>
<dbReference type="InterPro" id="IPR025110">
    <property type="entry name" value="AMP-bd_C"/>
</dbReference>
<dbReference type="PANTHER" id="PTHR24096:SF149">
    <property type="entry name" value="AMP-BINDING DOMAIN-CONTAINING PROTEIN-RELATED"/>
    <property type="match status" value="1"/>
</dbReference>
<evidence type="ECO:0008006" key="7">
    <source>
        <dbReference type="Google" id="ProtNLM"/>
    </source>
</evidence>
<name>A0ABR4JQ39_9EURO</name>
<feature type="domain" description="AMP-dependent synthetase/ligase" evidence="3">
    <location>
        <begin position="31"/>
        <end position="398"/>
    </location>
</feature>
<comment type="similarity">
    <text evidence="1">Belongs to the ATP-dependent AMP-binding enzyme family.</text>
</comment>
<evidence type="ECO:0000259" key="3">
    <source>
        <dbReference type="Pfam" id="PF00501"/>
    </source>
</evidence>
<feature type="domain" description="AMP-binding enzyme C-terminal" evidence="4">
    <location>
        <begin position="449"/>
        <end position="528"/>
    </location>
</feature>
<organism evidence="5 6">
    <name type="scientific">Aspergillus pseudodeflectus</name>
    <dbReference type="NCBI Taxonomy" id="176178"/>
    <lineage>
        <taxon>Eukaryota</taxon>
        <taxon>Fungi</taxon>
        <taxon>Dikarya</taxon>
        <taxon>Ascomycota</taxon>
        <taxon>Pezizomycotina</taxon>
        <taxon>Eurotiomycetes</taxon>
        <taxon>Eurotiomycetidae</taxon>
        <taxon>Eurotiales</taxon>
        <taxon>Aspergillaceae</taxon>
        <taxon>Aspergillus</taxon>
        <taxon>Aspergillus subgen. Nidulantes</taxon>
    </lineage>
</organism>
<evidence type="ECO:0000256" key="2">
    <source>
        <dbReference type="ARBA" id="ARBA00022598"/>
    </source>
</evidence>
<keyword evidence="6" id="KW-1185">Reference proteome</keyword>
<evidence type="ECO:0000259" key="4">
    <source>
        <dbReference type="Pfam" id="PF13193"/>
    </source>
</evidence>
<dbReference type="Proteomes" id="UP001610444">
    <property type="component" value="Unassembled WGS sequence"/>
</dbReference>
<protein>
    <recommendedName>
        <fullName evidence="7">Acetyl-CoA synthetase-like protein</fullName>
    </recommendedName>
</protein>
<keyword evidence="2" id="KW-0436">Ligase</keyword>
<dbReference type="InterPro" id="IPR000873">
    <property type="entry name" value="AMP-dep_synth/lig_dom"/>
</dbReference>
<dbReference type="RefSeq" id="XP_070894957.1">
    <property type="nucleotide sequence ID" value="XM_071043434.1"/>
</dbReference>
<gene>
    <name evidence="5" type="ORF">BJX68DRAFT_257908</name>
</gene>
<evidence type="ECO:0000313" key="5">
    <source>
        <dbReference type="EMBL" id="KAL2842146.1"/>
    </source>
</evidence>
<dbReference type="PROSITE" id="PS00455">
    <property type="entry name" value="AMP_BINDING"/>
    <property type="match status" value="1"/>
</dbReference>
<dbReference type="InterPro" id="IPR045851">
    <property type="entry name" value="AMP-bd_C_sf"/>
</dbReference>
<dbReference type="PANTHER" id="PTHR24096">
    <property type="entry name" value="LONG-CHAIN-FATTY-ACID--COA LIGASE"/>
    <property type="match status" value="1"/>
</dbReference>
<dbReference type="EMBL" id="JBFXLR010000053">
    <property type="protein sequence ID" value="KAL2842146.1"/>
    <property type="molecule type" value="Genomic_DNA"/>
</dbReference>
<dbReference type="Pfam" id="PF13193">
    <property type="entry name" value="AMP-binding_C"/>
    <property type="match status" value="1"/>
</dbReference>
<dbReference type="InterPro" id="IPR020845">
    <property type="entry name" value="AMP-binding_CS"/>
</dbReference>
<dbReference type="Gene3D" id="3.30.300.30">
    <property type="match status" value="1"/>
</dbReference>
<dbReference type="Pfam" id="PF00501">
    <property type="entry name" value="AMP-binding"/>
    <property type="match status" value="1"/>
</dbReference>
<comment type="caution">
    <text evidence="5">The sequence shown here is derived from an EMBL/GenBank/DDBJ whole genome shotgun (WGS) entry which is preliminary data.</text>
</comment>
<reference evidence="5 6" key="1">
    <citation type="submission" date="2024-07" db="EMBL/GenBank/DDBJ databases">
        <title>Section-level genome sequencing and comparative genomics of Aspergillus sections Usti and Cavernicolus.</title>
        <authorList>
            <consortium name="Lawrence Berkeley National Laboratory"/>
            <person name="Nybo J.L."/>
            <person name="Vesth T.C."/>
            <person name="Theobald S."/>
            <person name="Frisvad J.C."/>
            <person name="Larsen T.O."/>
            <person name="Kjaerboelling I."/>
            <person name="Rothschild-Mancinelli K."/>
            <person name="Lyhne E.K."/>
            <person name="Kogle M.E."/>
            <person name="Barry K."/>
            <person name="Clum A."/>
            <person name="Na H."/>
            <person name="Ledsgaard L."/>
            <person name="Lin J."/>
            <person name="Lipzen A."/>
            <person name="Kuo A."/>
            <person name="Riley R."/>
            <person name="Mondo S."/>
            <person name="LaButti K."/>
            <person name="Haridas S."/>
            <person name="Pangalinan J."/>
            <person name="Salamov A.A."/>
            <person name="Simmons B.A."/>
            <person name="Magnuson J.K."/>
            <person name="Chen J."/>
            <person name="Drula E."/>
            <person name="Henrissat B."/>
            <person name="Wiebenga A."/>
            <person name="Lubbers R.J."/>
            <person name="Gomes A.C."/>
            <person name="Macurrencykelacurrency M.R."/>
            <person name="Stajich J."/>
            <person name="Grigoriev I.V."/>
            <person name="Mortensen U.H."/>
            <person name="De vries R.P."/>
            <person name="Baker S.E."/>
            <person name="Andersen M.R."/>
        </authorList>
    </citation>
    <scope>NUCLEOTIDE SEQUENCE [LARGE SCALE GENOMIC DNA]</scope>
    <source>
        <strain evidence="5 6">CBS 756.74</strain>
    </source>
</reference>
<dbReference type="InterPro" id="IPR042099">
    <property type="entry name" value="ANL_N_sf"/>
</dbReference>
<evidence type="ECO:0000313" key="6">
    <source>
        <dbReference type="Proteomes" id="UP001610444"/>
    </source>
</evidence>
<accession>A0ABR4JQ39</accession>
<evidence type="ECO:0000256" key="1">
    <source>
        <dbReference type="ARBA" id="ARBA00006432"/>
    </source>
</evidence>